<dbReference type="InterPro" id="IPR036129">
    <property type="entry name" value="Glycerate_kinase_sf"/>
</dbReference>
<dbReference type="EMBL" id="NPBV01000001">
    <property type="protein sequence ID" value="PAD23102.1"/>
    <property type="molecule type" value="Genomic_DNA"/>
</dbReference>
<dbReference type="GO" id="GO:0031388">
    <property type="term" value="P:organic acid phosphorylation"/>
    <property type="evidence" value="ECO:0007669"/>
    <property type="project" value="UniProtKB-UniRule"/>
</dbReference>
<dbReference type="PANTHER" id="PTHR21599:SF0">
    <property type="entry name" value="GLYCERATE KINASE"/>
    <property type="match status" value="1"/>
</dbReference>
<name>A0A268AG60_9BACI</name>
<dbReference type="RefSeq" id="WP_095260209.1">
    <property type="nucleotide sequence ID" value="NZ_NPBV01000001.1"/>
</dbReference>
<dbReference type="Gene3D" id="3.90.1510.10">
    <property type="entry name" value="Glycerate kinase, domain 2"/>
    <property type="match status" value="1"/>
</dbReference>
<organism evidence="5 6">
    <name type="scientific">Terribacillus saccharophilus</name>
    <dbReference type="NCBI Taxonomy" id="361277"/>
    <lineage>
        <taxon>Bacteria</taxon>
        <taxon>Bacillati</taxon>
        <taxon>Bacillota</taxon>
        <taxon>Bacilli</taxon>
        <taxon>Bacillales</taxon>
        <taxon>Bacillaceae</taxon>
        <taxon>Terribacillus</taxon>
    </lineage>
</organism>
<keyword evidence="2 4" id="KW-0808">Transferase</keyword>
<evidence type="ECO:0000256" key="4">
    <source>
        <dbReference type="PIRNR" id="PIRNR006078"/>
    </source>
</evidence>
<dbReference type="PIRSF" id="PIRSF006078">
    <property type="entry name" value="GlxK"/>
    <property type="match status" value="1"/>
</dbReference>
<dbReference type="AlphaFoldDB" id="A0A268AG60"/>
<evidence type="ECO:0000313" key="6">
    <source>
        <dbReference type="Proteomes" id="UP000216013"/>
    </source>
</evidence>
<reference evidence="5 6" key="1">
    <citation type="submission" date="2017-07" db="EMBL/GenBank/DDBJ databases">
        <title>Isolation and whole genome analysis of endospore-forming bacteria from heroin.</title>
        <authorList>
            <person name="Kalinowski J."/>
            <person name="Ahrens B."/>
            <person name="Al-Dilaimi A."/>
            <person name="Winkler A."/>
            <person name="Wibberg D."/>
            <person name="Schleenbecker U."/>
            <person name="Ruckert C."/>
            <person name="Wolfel R."/>
            <person name="Grass G."/>
        </authorList>
    </citation>
    <scope>NUCLEOTIDE SEQUENCE [LARGE SCALE GENOMIC DNA]</scope>
    <source>
        <strain evidence="5 6">7528</strain>
    </source>
</reference>
<dbReference type="InterPro" id="IPR018197">
    <property type="entry name" value="Glycerate_kinase_RE-like"/>
</dbReference>
<gene>
    <name evidence="5" type="ORF">CHH64_00355</name>
</gene>
<dbReference type="GO" id="GO:0008887">
    <property type="term" value="F:glycerate kinase activity"/>
    <property type="evidence" value="ECO:0007669"/>
    <property type="project" value="UniProtKB-UniRule"/>
</dbReference>
<dbReference type="Pfam" id="PF02595">
    <property type="entry name" value="Gly_kinase"/>
    <property type="match status" value="1"/>
</dbReference>
<dbReference type="InterPro" id="IPR004381">
    <property type="entry name" value="Glycerate_kinase"/>
</dbReference>
<dbReference type="NCBIfam" id="TIGR00045">
    <property type="entry name" value="glycerate kinase"/>
    <property type="match status" value="1"/>
</dbReference>
<dbReference type="Gene3D" id="3.40.50.10350">
    <property type="entry name" value="Glycerate kinase, domain 1"/>
    <property type="match status" value="1"/>
</dbReference>
<evidence type="ECO:0000313" key="5">
    <source>
        <dbReference type="EMBL" id="PAD23102.1"/>
    </source>
</evidence>
<dbReference type="InterPro" id="IPR018193">
    <property type="entry name" value="Glyc_kinase_flavodox-like_fold"/>
</dbReference>
<evidence type="ECO:0000256" key="2">
    <source>
        <dbReference type="ARBA" id="ARBA00022679"/>
    </source>
</evidence>
<proteinExistence type="inferred from homology"/>
<protein>
    <submittedName>
        <fullName evidence="5">Glycerate kinase</fullName>
    </submittedName>
</protein>
<accession>A0A268AG60</accession>
<evidence type="ECO:0000256" key="1">
    <source>
        <dbReference type="ARBA" id="ARBA00006284"/>
    </source>
</evidence>
<keyword evidence="3 4" id="KW-0418">Kinase</keyword>
<evidence type="ECO:0000256" key="3">
    <source>
        <dbReference type="ARBA" id="ARBA00022777"/>
    </source>
</evidence>
<comment type="caution">
    <text evidence="5">The sequence shown here is derived from an EMBL/GenBank/DDBJ whole genome shotgun (WGS) entry which is preliminary data.</text>
</comment>
<dbReference type="PANTHER" id="PTHR21599">
    <property type="entry name" value="GLYCERATE KINASE"/>
    <property type="match status" value="1"/>
</dbReference>
<comment type="similarity">
    <text evidence="1 4">Belongs to the glycerate kinase type-1 family.</text>
</comment>
<dbReference type="SUPFAM" id="SSF110738">
    <property type="entry name" value="Glycerate kinase I"/>
    <property type="match status" value="1"/>
</dbReference>
<sequence>MKIVIAPDSYKESLSALEAANAIERGFKMIFPDAVYNKKPMADGGEGTVQSLVDATNGKIVERTVTGPLGKPVKAFFGLMGDGETAVIEMAAASGLHLVPAGDRNPLTTSTKGTGELISAALDLGVQHIIIGLGGSATNDGGAGMIQALGGRLLDEAGKDIGDGGGALSQLAVIDLDGLDDRLKDVQIEVACDVDNPLTGPRGASAIFGPQKGATPDMVELLDKNLSHFADVAEKALGKSFRDIEGVGAAGGLGASLLAFLNADLKRGIDIVLQVVDFEEAVKGADLVITGEGRIDSQTIYGKTPIGVAKAAKKYGVPVIGLAGSLSQDSDVVYEHGIDVLFSIVPGVITLPEAFEHAADYMEQTARNIAACMKAVKSRMPL</sequence>
<dbReference type="Proteomes" id="UP000216013">
    <property type="component" value="Unassembled WGS sequence"/>
</dbReference>